<evidence type="ECO:0000313" key="3">
    <source>
        <dbReference type="EMBL" id="CAK9098989.1"/>
    </source>
</evidence>
<evidence type="ECO:0000256" key="1">
    <source>
        <dbReference type="SAM" id="MobiDB-lite"/>
    </source>
</evidence>
<dbReference type="EMBL" id="CAXAMM010041363">
    <property type="protein sequence ID" value="CAK9099052.1"/>
    <property type="molecule type" value="Genomic_DNA"/>
</dbReference>
<evidence type="ECO:0000259" key="2">
    <source>
        <dbReference type="Pfam" id="PF09011"/>
    </source>
</evidence>
<dbReference type="InterPro" id="IPR009071">
    <property type="entry name" value="HMG_box_dom"/>
</dbReference>
<dbReference type="Pfam" id="PF09011">
    <property type="entry name" value="HMG_box_2"/>
    <property type="match status" value="1"/>
</dbReference>
<feature type="compositionally biased region" description="Low complexity" evidence="1">
    <location>
        <begin position="785"/>
        <end position="803"/>
    </location>
</feature>
<gene>
    <name evidence="3" type="ORF">SCF082_LOCUS46386</name>
    <name evidence="4" type="ORF">SCF082_LOCUS46407</name>
</gene>
<feature type="domain" description="HMG box" evidence="2">
    <location>
        <begin position="385"/>
        <end position="428"/>
    </location>
</feature>
<evidence type="ECO:0000313" key="5">
    <source>
        <dbReference type="Proteomes" id="UP001642464"/>
    </source>
</evidence>
<evidence type="ECO:0000313" key="4">
    <source>
        <dbReference type="EMBL" id="CAK9099052.1"/>
    </source>
</evidence>
<comment type="caution">
    <text evidence="4">The sequence shown here is derived from an EMBL/GenBank/DDBJ whole genome shotgun (WGS) entry which is preliminary data.</text>
</comment>
<keyword evidence="5" id="KW-1185">Reference proteome</keyword>
<dbReference type="Proteomes" id="UP001642464">
    <property type="component" value="Unassembled WGS sequence"/>
</dbReference>
<feature type="compositionally biased region" description="Basic and acidic residues" evidence="1">
    <location>
        <begin position="958"/>
        <end position="973"/>
    </location>
</feature>
<accession>A0ABP0RIM6</accession>
<feature type="compositionally biased region" description="Basic residues" evidence="1">
    <location>
        <begin position="719"/>
        <end position="738"/>
    </location>
</feature>
<dbReference type="Gene3D" id="1.10.30.10">
    <property type="entry name" value="High mobility group box domain"/>
    <property type="match status" value="1"/>
</dbReference>
<feature type="compositionally biased region" description="Basic and acidic residues" evidence="1">
    <location>
        <begin position="814"/>
        <end position="835"/>
    </location>
</feature>
<dbReference type="EMBL" id="CAXAMM010041352">
    <property type="protein sequence ID" value="CAK9098989.1"/>
    <property type="molecule type" value="Genomic_DNA"/>
</dbReference>
<feature type="region of interest" description="Disordered" evidence="1">
    <location>
        <begin position="702"/>
        <end position="748"/>
    </location>
</feature>
<reference evidence="4 5" key="1">
    <citation type="submission" date="2024-02" db="EMBL/GenBank/DDBJ databases">
        <authorList>
            <person name="Chen Y."/>
            <person name="Shah S."/>
            <person name="Dougan E. K."/>
            <person name="Thang M."/>
            <person name="Chan C."/>
        </authorList>
    </citation>
    <scope>NUCLEOTIDE SEQUENCE [LARGE SCALE GENOMIC DNA]</scope>
</reference>
<protein>
    <recommendedName>
        <fullName evidence="2">HMG box domain-containing protein</fullName>
    </recommendedName>
</protein>
<name>A0ABP0RIM6_9DINO</name>
<feature type="region of interest" description="Disordered" evidence="1">
    <location>
        <begin position="950"/>
        <end position="973"/>
    </location>
</feature>
<sequence length="973" mass="108566">MLPRVLERLSKNDPIDEQASAIEAMMESVGLMVDEGSDEASKSDEGLQALLEELQNTESKSFAATNAKRKRLTYMTFSNPSVPAKIQVLESMVAPNVQLMETLFKRSGWIASLYHLPKHEKTKRAELMERSSQVFQDFASGQMGLDLAAAIVDKLVEFSTLHIPEFALSYFQLGLEQLGESWRRFFQEQQRFPYHFFKLLSLEQDDFIREYKRMQAARATCSDCFDQEFSSILLSYISEEDGSHHDLVRAKVDGLRSFLQDLTCYAPINSDVVECLHGACQTRLTRFRGARPTDNVAQEIVVLDKITSAYSKFKRWMLERYFDKCGLQRLAAYGQKKGNGYTAADKAKAPTGQHLTLEDLEAKLASGNMPSLPRRLVGWNVFQRQAMADKQLTPAQWKQAQQECSQQWRRLPDDQKEAYHAMAAEEQQLREDAFKQPFEPKCGPQSFGEAGFNAAAGVSKNGLKLLSFNRLLVTYDRYRSHEGWSQFDCGLADANGALRLDEIDLDTDKDTMSSRWSTFVGPVNHNDVDKSYLDMVTCIPHTVCGGGHGLCKQMPYINVASKFAHRLHQFVKDGVTVASPIFCCFGSLIEILDHKDTSGSLFYFVAVAMKKPLLQVLIRGFERPSDGSNSDIVLLPPGTVGKVPSFCTGHQAFHQICAAEIDAGHELPESIKIAVHQYTLNPFAPLLAVKLSTPGSTFFELRTKNPPPKKVERKLLGIRMKKRKRTRPAGKGSGKGRPKGSPTQTDHAKDIDHQLKCMANPQLSASVEPDSDIDMAFSDHDQGSESESSLSGHDGSDSIDGGSPPTPFGEVAEEPVRPPEKIEEEAELTRLDLEREKRMQDLSGNTGDNPRPTCLPKTSFCNQSLGLVDAGIQVASRCATCRHCLTKIEKQCVRFQYAWSLKKFASWLHTECVLPHLIQEGASFLQASNYVSGVVQDMTKAPEVREAASSLKRKLQSHSRESASAHGEKHIAN</sequence>
<dbReference type="InterPro" id="IPR036910">
    <property type="entry name" value="HMG_box_dom_sf"/>
</dbReference>
<dbReference type="SUPFAM" id="SSF47095">
    <property type="entry name" value="HMG-box"/>
    <property type="match status" value="1"/>
</dbReference>
<dbReference type="CDD" id="cd00084">
    <property type="entry name" value="HMG-box_SF"/>
    <property type="match status" value="1"/>
</dbReference>
<organism evidence="4 5">
    <name type="scientific">Durusdinium trenchii</name>
    <dbReference type="NCBI Taxonomy" id="1381693"/>
    <lineage>
        <taxon>Eukaryota</taxon>
        <taxon>Sar</taxon>
        <taxon>Alveolata</taxon>
        <taxon>Dinophyceae</taxon>
        <taxon>Suessiales</taxon>
        <taxon>Symbiodiniaceae</taxon>
        <taxon>Durusdinium</taxon>
    </lineage>
</organism>
<feature type="region of interest" description="Disordered" evidence="1">
    <location>
        <begin position="772"/>
        <end position="835"/>
    </location>
</feature>
<proteinExistence type="predicted"/>